<dbReference type="WormBase" id="SRAE_2000288400">
    <property type="protein sequence ID" value="SRP04990"/>
    <property type="gene ID" value="WBGene00263098"/>
</dbReference>
<dbReference type="AlphaFoldDB" id="A0A090LEP3"/>
<dbReference type="EMBL" id="LN609529">
    <property type="protein sequence ID" value="CEF68226.1"/>
    <property type="molecule type" value="Genomic_DNA"/>
</dbReference>
<dbReference type="GeneID" id="36380591"/>
<protein>
    <submittedName>
        <fullName evidence="2 4">Uncharacterized protein</fullName>
    </submittedName>
</protein>
<evidence type="ECO:0000256" key="1">
    <source>
        <dbReference type="SAM" id="MobiDB-lite"/>
    </source>
</evidence>
<reference evidence="4" key="2">
    <citation type="submission" date="2020-12" db="UniProtKB">
        <authorList>
            <consortium name="WormBaseParasite"/>
        </authorList>
    </citation>
    <scope>IDENTIFICATION</scope>
</reference>
<dbReference type="CTD" id="36380591"/>
<sequence>MDYSVTDDANNILTNNDNAIDSSESSIILNSHSFNLLQNQDFCDLAFTPEIEKKYNWRGRKLDNTREPTTFCFNNASLTGIKKRKKGNISKRSSLPCTFEEESSNQTKSHSLRLSQNQDFIELACSTINSRKSKSHDRTLNTTHKSTVSTNSNVFPTHTKNKRNIYSSQEVEESNQKKINRYKKTNVMKRIINKNDHTPKRSNGTISQSFNKFDDSFNVSIILSPKSFTSKRHSKFPTFTNKNISNHKNISKITVDHVLVKGKKRQHKDVAVRKSKVSKPNEDQIQILNVRRSRRNRIPPVDDLLLQKPIYERDENGLLTLVGVSEVVVKDPLFIKYGTTDFEKIKHMKAVQNKIKRQEKKENDQNIAY</sequence>
<dbReference type="OrthoDB" id="5847181at2759"/>
<evidence type="ECO:0000313" key="2">
    <source>
        <dbReference type="EMBL" id="CEF68226.1"/>
    </source>
</evidence>
<dbReference type="WBParaSite" id="SRAE_2000288400.1">
    <property type="protein sequence ID" value="SRAE_2000288400.1"/>
    <property type="gene ID" value="WBGene00263098"/>
</dbReference>
<proteinExistence type="predicted"/>
<evidence type="ECO:0000313" key="3">
    <source>
        <dbReference type="Proteomes" id="UP000035682"/>
    </source>
</evidence>
<feature type="region of interest" description="Disordered" evidence="1">
    <location>
        <begin position="85"/>
        <end position="112"/>
    </location>
</feature>
<feature type="region of interest" description="Disordered" evidence="1">
    <location>
        <begin position="132"/>
        <end position="159"/>
    </location>
</feature>
<dbReference type="RefSeq" id="XP_024507426.1">
    <property type="nucleotide sequence ID" value="XM_024654005.1"/>
</dbReference>
<reference evidence="2 3" key="1">
    <citation type="submission" date="2014-09" db="EMBL/GenBank/DDBJ databases">
        <authorList>
            <person name="Martin A.A."/>
        </authorList>
    </citation>
    <scope>NUCLEOTIDE SEQUENCE</scope>
    <source>
        <strain evidence="3">ED321</strain>
        <strain evidence="2">ED321 Heterogonic</strain>
    </source>
</reference>
<feature type="compositionally biased region" description="Polar residues" evidence="1">
    <location>
        <begin position="140"/>
        <end position="159"/>
    </location>
</feature>
<name>A0A090LEP3_STRRB</name>
<evidence type="ECO:0000313" key="4">
    <source>
        <dbReference type="WBParaSite" id="SRAE_2000288400.1"/>
    </source>
</evidence>
<gene>
    <name evidence="2 4 5" type="ORF">SRAE_2000288400</name>
</gene>
<organism evidence="2">
    <name type="scientific">Strongyloides ratti</name>
    <name type="common">Parasitic roundworm</name>
    <dbReference type="NCBI Taxonomy" id="34506"/>
    <lineage>
        <taxon>Eukaryota</taxon>
        <taxon>Metazoa</taxon>
        <taxon>Ecdysozoa</taxon>
        <taxon>Nematoda</taxon>
        <taxon>Chromadorea</taxon>
        <taxon>Rhabditida</taxon>
        <taxon>Tylenchina</taxon>
        <taxon>Panagrolaimomorpha</taxon>
        <taxon>Strongyloidoidea</taxon>
        <taxon>Strongyloididae</taxon>
        <taxon>Strongyloides</taxon>
    </lineage>
</organism>
<keyword evidence="3" id="KW-1185">Reference proteome</keyword>
<accession>A0A090LEP3</accession>
<evidence type="ECO:0000313" key="5">
    <source>
        <dbReference type="WormBase" id="SRAE_2000288400"/>
    </source>
</evidence>
<dbReference type="Proteomes" id="UP000035682">
    <property type="component" value="Unplaced"/>
</dbReference>